<organism evidence="2 3">
    <name type="scientific">Cladonia borealis</name>
    <dbReference type="NCBI Taxonomy" id="184061"/>
    <lineage>
        <taxon>Eukaryota</taxon>
        <taxon>Fungi</taxon>
        <taxon>Dikarya</taxon>
        <taxon>Ascomycota</taxon>
        <taxon>Pezizomycotina</taxon>
        <taxon>Lecanoromycetes</taxon>
        <taxon>OSLEUM clade</taxon>
        <taxon>Lecanoromycetidae</taxon>
        <taxon>Lecanorales</taxon>
        <taxon>Lecanorineae</taxon>
        <taxon>Cladoniaceae</taxon>
        <taxon>Cladonia</taxon>
    </lineage>
</organism>
<reference evidence="2" key="1">
    <citation type="submission" date="2023-03" db="EMBL/GenBank/DDBJ databases">
        <title>Complete genome of Cladonia borealis.</title>
        <authorList>
            <person name="Park H."/>
        </authorList>
    </citation>
    <scope>NUCLEOTIDE SEQUENCE</scope>
    <source>
        <strain evidence="2">ANT050790</strain>
    </source>
</reference>
<sequence>MRALQFFGVCYYFFLVILTSQSWAALTIDQSCLNVPGVGDMTDTINNQMFVLAKQMALNAQETLEEFIYSPQDMTEANRQRINELLAVMALPSNNARFRRTVDGLIGKSPQKLLWPRSGTFRAHAERFRCIPKNRQSVFKIKPS</sequence>
<dbReference type="EMBL" id="JAFEKC020000003">
    <property type="protein sequence ID" value="KAK0516038.1"/>
    <property type="molecule type" value="Genomic_DNA"/>
</dbReference>
<keyword evidence="1" id="KW-0732">Signal</keyword>
<protein>
    <submittedName>
        <fullName evidence="2">Uncharacterized protein</fullName>
    </submittedName>
</protein>
<name>A0AA39R9Z5_9LECA</name>
<feature type="signal peptide" evidence="1">
    <location>
        <begin position="1"/>
        <end position="24"/>
    </location>
</feature>
<keyword evidence="3" id="KW-1185">Reference proteome</keyword>
<dbReference type="Proteomes" id="UP001166286">
    <property type="component" value="Unassembled WGS sequence"/>
</dbReference>
<evidence type="ECO:0000256" key="1">
    <source>
        <dbReference type="SAM" id="SignalP"/>
    </source>
</evidence>
<accession>A0AA39R9Z5</accession>
<feature type="chain" id="PRO_5041362156" evidence="1">
    <location>
        <begin position="25"/>
        <end position="144"/>
    </location>
</feature>
<dbReference type="AlphaFoldDB" id="A0AA39R9Z5"/>
<proteinExistence type="predicted"/>
<evidence type="ECO:0000313" key="3">
    <source>
        <dbReference type="Proteomes" id="UP001166286"/>
    </source>
</evidence>
<evidence type="ECO:0000313" key="2">
    <source>
        <dbReference type="EMBL" id="KAK0516038.1"/>
    </source>
</evidence>
<gene>
    <name evidence="2" type="ORF">JMJ35_002072</name>
</gene>
<comment type="caution">
    <text evidence="2">The sequence shown here is derived from an EMBL/GenBank/DDBJ whole genome shotgun (WGS) entry which is preliminary data.</text>
</comment>